<dbReference type="RefSeq" id="WP_255330914.1">
    <property type="nucleotide sequence ID" value="NZ_JAKZEU010000006.1"/>
</dbReference>
<dbReference type="SUPFAM" id="SSF53448">
    <property type="entry name" value="Nucleotide-diphospho-sugar transferases"/>
    <property type="match status" value="1"/>
</dbReference>
<reference evidence="3 4" key="1">
    <citation type="submission" date="2022-03" db="EMBL/GenBank/DDBJ databases">
        <authorList>
            <person name="He Y."/>
        </authorList>
    </citation>
    <scope>NUCLEOTIDE SEQUENCE [LARGE SCALE GENOMIC DNA]</scope>
    <source>
        <strain evidence="3 4">TK19116</strain>
    </source>
</reference>
<dbReference type="PANTHER" id="PTHR43777">
    <property type="entry name" value="MOLYBDENUM COFACTOR CYTIDYLYLTRANSFERASE"/>
    <property type="match status" value="1"/>
</dbReference>
<evidence type="ECO:0000256" key="1">
    <source>
        <dbReference type="ARBA" id="ARBA00022842"/>
    </source>
</evidence>
<proteinExistence type="predicted"/>
<dbReference type="InterPro" id="IPR025877">
    <property type="entry name" value="MobA-like_NTP_Trfase"/>
</dbReference>
<name>A0ABT1MU96_9RHOB</name>
<keyword evidence="4" id="KW-1185">Reference proteome</keyword>
<sequence>MTTTSGPAVMGLLLAAGQGTRFGSGNKLLADWDGRPVVTAAALALRRAVDGPCVAVVRDARVAALLPGFIILRMTGPAQDMAASLHRGIAHAAEIQAGRALVVLGDMPCVPVTHLMRLVRCATDSRPAASGHDGRPGVPACLPARLFSTALAASGDMGARRLLTDAGALTIPLAPRARHDIDRPEDLRRLSHN</sequence>
<dbReference type="Proteomes" id="UP001203945">
    <property type="component" value="Unassembled WGS sequence"/>
</dbReference>
<accession>A0ABT1MU96</accession>
<evidence type="ECO:0000313" key="3">
    <source>
        <dbReference type="EMBL" id="MCQ0971909.1"/>
    </source>
</evidence>
<comment type="caution">
    <text evidence="3">The sequence shown here is derived from an EMBL/GenBank/DDBJ whole genome shotgun (WGS) entry which is preliminary data.</text>
</comment>
<keyword evidence="1" id="KW-0460">Magnesium</keyword>
<gene>
    <name evidence="3" type="ORF">MLD63_15915</name>
</gene>
<feature type="domain" description="MobA-like NTP transferase" evidence="2">
    <location>
        <begin position="11"/>
        <end position="164"/>
    </location>
</feature>
<dbReference type="Pfam" id="PF12804">
    <property type="entry name" value="NTP_transf_3"/>
    <property type="match status" value="1"/>
</dbReference>
<protein>
    <submittedName>
        <fullName evidence="3">Nucleotidyltransferase family protein</fullName>
    </submittedName>
</protein>
<evidence type="ECO:0000259" key="2">
    <source>
        <dbReference type="Pfam" id="PF12804"/>
    </source>
</evidence>
<dbReference type="Gene3D" id="3.90.550.10">
    <property type="entry name" value="Spore Coat Polysaccharide Biosynthesis Protein SpsA, Chain A"/>
    <property type="match status" value="1"/>
</dbReference>
<evidence type="ECO:0000313" key="4">
    <source>
        <dbReference type="Proteomes" id="UP001203945"/>
    </source>
</evidence>
<organism evidence="3 4">
    <name type="scientific">Paracoccus albicereus</name>
    <dbReference type="NCBI Taxonomy" id="2922394"/>
    <lineage>
        <taxon>Bacteria</taxon>
        <taxon>Pseudomonadati</taxon>
        <taxon>Pseudomonadota</taxon>
        <taxon>Alphaproteobacteria</taxon>
        <taxon>Rhodobacterales</taxon>
        <taxon>Paracoccaceae</taxon>
        <taxon>Paracoccus</taxon>
    </lineage>
</organism>
<dbReference type="InterPro" id="IPR029044">
    <property type="entry name" value="Nucleotide-diphossugar_trans"/>
</dbReference>
<dbReference type="EMBL" id="JAKZEU010000006">
    <property type="protein sequence ID" value="MCQ0971909.1"/>
    <property type="molecule type" value="Genomic_DNA"/>
</dbReference>
<dbReference type="CDD" id="cd04182">
    <property type="entry name" value="GT_2_like_f"/>
    <property type="match status" value="1"/>
</dbReference>
<dbReference type="PANTHER" id="PTHR43777:SF1">
    <property type="entry name" value="MOLYBDENUM COFACTOR CYTIDYLYLTRANSFERASE"/>
    <property type="match status" value="1"/>
</dbReference>